<evidence type="ECO:0000313" key="3">
    <source>
        <dbReference type="Proteomes" id="UP000249616"/>
    </source>
</evidence>
<dbReference type="AlphaFoldDB" id="A0A2Z4IYK4"/>
<accession>A0A2Z4IYK4</accession>
<proteinExistence type="predicted"/>
<dbReference type="Proteomes" id="UP000249616">
    <property type="component" value="Chromosome"/>
</dbReference>
<keyword evidence="3" id="KW-1185">Reference proteome</keyword>
<protein>
    <submittedName>
        <fullName evidence="2">Uncharacterized protein</fullName>
    </submittedName>
</protein>
<organism evidence="2 3">
    <name type="scientific">Streptomyces cadmiisoli</name>
    <dbReference type="NCBI Taxonomy" id="2184053"/>
    <lineage>
        <taxon>Bacteria</taxon>
        <taxon>Bacillati</taxon>
        <taxon>Actinomycetota</taxon>
        <taxon>Actinomycetes</taxon>
        <taxon>Kitasatosporales</taxon>
        <taxon>Streptomycetaceae</taxon>
        <taxon>Streptomyces</taxon>
        <taxon>Streptomyces aurantiacus group</taxon>
    </lineage>
</organism>
<reference evidence="2 3" key="1">
    <citation type="journal article" date="2019" name="Int. J. Syst. Evol. Microbiol.">
        <title>Streptomyces cadmiisoli sp. nov., a novel actinomycete isolated from cadmium-contaminated soil.</title>
        <authorList>
            <person name="Li K."/>
            <person name="Tang X."/>
            <person name="Zhao J."/>
            <person name="Guo Y."/>
            <person name="Tang Y."/>
            <person name="Gao J."/>
        </authorList>
    </citation>
    <scope>NUCLEOTIDE SEQUENCE [LARGE SCALE GENOMIC DNA]</scope>
    <source>
        <strain evidence="2 3">ZFG47</strain>
    </source>
</reference>
<keyword evidence="1" id="KW-0812">Transmembrane</keyword>
<keyword evidence="1" id="KW-1133">Transmembrane helix</keyword>
<dbReference type="KEGG" id="scad:DN051_15595"/>
<evidence type="ECO:0000313" key="2">
    <source>
        <dbReference type="EMBL" id="AWW37895.1"/>
    </source>
</evidence>
<keyword evidence="1" id="KW-0472">Membrane</keyword>
<gene>
    <name evidence="2" type="ORF">DN051_15595</name>
</gene>
<name>A0A2Z4IYK4_9ACTN</name>
<dbReference type="EMBL" id="CP030073">
    <property type="protein sequence ID" value="AWW37895.1"/>
    <property type="molecule type" value="Genomic_DNA"/>
</dbReference>
<sequence>MLLFFSALPAALALTATVTGLVTHAVRRVREGGRPRLASPRPLALGTGLAATSALLIFSYADLLYSPGFYGDKTCMVRMGVRTYPDSHSYFPLSTV</sequence>
<evidence type="ECO:0000256" key="1">
    <source>
        <dbReference type="SAM" id="Phobius"/>
    </source>
</evidence>
<feature type="transmembrane region" description="Helical" evidence="1">
    <location>
        <begin position="44"/>
        <end position="65"/>
    </location>
</feature>